<reference evidence="4" key="1">
    <citation type="journal article" date="2019" name="Int. J. Syst. Evol. Microbiol.">
        <title>The Global Catalogue of Microorganisms (GCM) 10K type strain sequencing project: providing services to taxonomists for standard genome sequencing and annotation.</title>
        <authorList>
            <consortium name="The Broad Institute Genomics Platform"/>
            <consortium name="The Broad Institute Genome Sequencing Center for Infectious Disease"/>
            <person name="Wu L."/>
            <person name="Ma J."/>
        </authorList>
    </citation>
    <scope>NUCLEOTIDE SEQUENCE [LARGE SCALE GENOMIC DNA]</scope>
    <source>
        <strain evidence="4">JCM 17919</strain>
    </source>
</reference>
<dbReference type="Proteomes" id="UP001501725">
    <property type="component" value="Unassembled WGS sequence"/>
</dbReference>
<keyword evidence="4" id="KW-1185">Reference proteome</keyword>
<evidence type="ECO:0000313" key="3">
    <source>
        <dbReference type="EMBL" id="GAA4320766.1"/>
    </source>
</evidence>
<dbReference type="SUPFAM" id="SSF81901">
    <property type="entry name" value="HCP-like"/>
    <property type="match status" value="1"/>
</dbReference>
<feature type="compositionally biased region" description="Low complexity" evidence="1">
    <location>
        <begin position="79"/>
        <end position="96"/>
    </location>
</feature>
<evidence type="ECO:0000313" key="4">
    <source>
        <dbReference type="Proteomes" id="UP001501725"/>
    </source>
</evidence>
<proteinExistence type="predicted"/>
<dbReference type="RefSeq" id="WP_345253263.1">
    <property type="nucleotide sequence ID" value="NZ_BAABGY010000002.1"/>
</dbReference>
<organism evidence="3 4">
    <name type="scientific">Flaviaesturariibacter amylovorans</name>
    <dbReference type="NCBI Taxonomy" id="1084520"/>
    <lineage>
        <taxon>Bacteria</taxon>
        <taxon>Pseudomonadati</taxon>
        <taxon>Bacteroidota</taxon>
        <taxon>Chitinophagia</taxon>
        <taxon>Chitinophagales</taxon>
        <taxon>Chitinophagaceae</taxon>
        <taxon>Flaviaestuariibacter</taxon>
    </lineage>
</organism>
<feature type="region of interest" description="Disordered" evidence="1">
    <location>
        <begin position="76"/>
        <end position="128"/>
    </location>
</feature>
<sequence length="541" mass="60438">MLRSFLLIALAFCLFHLSARAQLSGKTYAETKREQANAQYNKNYIEGTKYNRNTPSRSSGKVDDEAARALAEKFRHNAGKGPAAAPKVEAPKPTAEQLELQKQEADRKQREDYQRAQAAYQRQQSKQEREAARKAARVEYFTEMKAIGLTEGEAWCFAINAIPTDADRDAEWNWNVRKKLSALKDAYTRFTAARATGTYVELAALAETFKIAGYSYLKAQQFLATRFPEKTAETERAQLVGLFYFYSGTFERHPIYTEAQYANRTPAQVAELEALFLELYTRHPEAALQSCATAEGMSPVHSLYSKAKEKGDRDAQLRLAELGFRIPERGYKWKDACREFPHHLTNLTGYLEGKPAAYWIEVGKAQGRDAATVIADRGDQLIEIEKAVVKGGKPQIDADIDEVFLERWMPSLQKLAAAGDPSGLNALGVLSFGGKIRRSGRKEAIAYWQQAAAAGYYPAHLNLLRYTAAGLKDAPDKTTVMQEFLAYTSQATPQQLYKIARALVDGSQGDQEQELKELGKVLGQGAAAKGVQEAKEYYKFK</sequence>
<evidence type="ECO:0000256" key="2">
    <source>
        <dbReference type="SAM" id="SignalP"/>
    </source>
</evidence>
<accession>A0ABP8GB12</accession>
<dbReference type="InterPro" id="IPR011990">
    <property type="entry name" value="TPR-like_helical_dom_sf"/>
</dbReference>
<dbReference type="Gene3D" id="1.25.40.10">
    <property type="entry name" value="Tetratricopeptide repeat domain"/>
    <property type="match status" value="1"/>
</dbReference>
<evidence type="ECO:0008006" key="5">
    <source>
        <dbReference type="Google" id="ProtNLM"/>
    </source>
</evidence>
<feature type="compositionally biased region" description="Basic and acidic residues" evidence="1">
    <location>
        <begin position="99"/>
        <end position="114"/>
    </location>
</feature>
<feature type="signal peptide" evidence="2">
    <location>
        <begin position="1"/>
        <end position="21"/>
    </location>
</feature>
<evidence type="ECO:0000256" key="1">
    <source>
        <dbReference type="SAM" id="MobiDB-lite"/>
    </source>
</evidence>
<dbReference type="EMBL" id="BAABGY010000002">
    <property type="protein sequence ID" value="GAA4320766.1"/>
    <property type="molecule type" value="Genomic_DNA"/>
</dbReference>
<feature type="chain" id="PRO_5047043936" description="Sel1 repeat family protein" evidence="2">
    <location>
        <begin position="22"/>
        <end position="541"/>
    </location>
</feature>
<gene>
    <name evidence="3" type="ORF">GCM10023184_06110</name>
</gene>
<feature type="compositionally biased region" description="Low complexity" evidence="1">
    <location>
        <begin position="115"/>
        <end position="124"/>
    </location>
</feature>
<comment type="caution">
    <text evidence="3">The sequence shown here is derived from an EMBL/GenBank/DDBJ whole genome shotgun (WGS) entry which is preliminary data.</text>
</comment>
<protein>
    <recommendedName>
        <fullName evidence="5">Sel1 repeat family protein</fullName>
    </recommendedName>
</protein>
<keyword evidence="2" id="KW-0732">Signal</keyword>
<name>A0ABP8GB12_9BACT</name>